<keyword evidence="4" id="KW-0378">Hydrolase</keyword>
<protein>
    <submittedName>
        <fullName evidence="4">Glycoside hydrolase family 131 protein</fullName>
    </submittedName>
</protein>
<reference evidence="4" key="1">
    <citation type="journal article" date="2020" name="Stud. Mycol.">
        <title>101 Dothideomycetes genomes: a test case for predicting lifestyles and emergence of pathogens.</title>
        <authorList>
            <person name="Haridas S."/>
            <person name="Albert R."/>
            <person name="Binder M."/>
            <person name="Bloem J."/>
            <person name="Labutti K."/>
            <person name="Salamov A."/>
            <person name="Andreopoulos B."/>
            <person name="Baker S."/>
            <person name="Barry K."/>
            <person name="Bills G."/>
            <person name="Bluhm B."/>
            <person name="Cannon C."/>
            <person name="Castanera R."/>
            <person name="Culley D."/>
            <person name="Daum C."/>
            <person name="Ezra D."/>
            <person name="Gonzalez J."/>
            <person name="Henrissat B."/>
            <person name="Kuo A."/>
            <person name="Liang C."/>
            <person name="Lipzen A."/>
            <person name="Lutzoni F."/>
            <person name="Magnuson J."/>
            <person name="Mondo S."/>
            <person name="Nolan M."/>
            <person name="Ohm R."/>
            <person name="Pangilinan J."/>
            <person name="Park H.-J."/>
            <person name="Ramirez L."/>
            <person name="Alfaro M."/>
            <person name="Sun H."/>
            <person name="Tritt A."/>
            <person name="Yoshinaga Y."/>
            <person name="Zwiers L.-H."/>
            <person name="Turgeon B."/>
            <person name="Goodwin S."/>
            <person name="Spatafora J."/>
            <person name="Crous P."/>
            <person name="Grigoriev I."/>
        </authorList>
    </citation>
    <scope>NUCLEOTIDE SEQUENCE</scope>
    <source>
        <strain evidence="4">CBS 260.36</strain>
    </source>
</reference>
<dbReference type="Pfam" id="PF18271">
    <property type="entry name" value="GH131_N"/>
    <property type="match status" value="1"/>
</dbReference>
<dbReference type="OrthoDB" id="120072at2759"/>
<keyword evidence="2" id="KW-0732">Signal</keyword>
<evidence type="ECO:0000259" key="3">
    <source>
        <dbReference type="Pfam" id="PF18271"/>
    </source>
</evidence>
<evidence type="ECO:0000256" key="2">
    <source>
        <dbReference type="SAM" id="SignalP"/>
    </source>
</evidence>
<dbReference type="PANTHER" id="PTHR34612:SF6">
    <property type="entry name" value="GLYCOSIDE HYDROLASE 131 CATALYTIC N-TERMINAL DOMAIN-CONTAINING PROTEIN"/>
    <property type="match status" value="1"/>
</dbReference>
<feature type="domain" description="Glycoside hydrolase 131 catalytic N-terminal" evidence="3">
    <location>
        <begin position="20"/>
        <end position="253"/>
    </location>
</feature>
<dbReference type="EMBL" id="ML996083">
    <property type="protein sequence ID" value="KAF2155067.1"/>
    <property type="molecule type" value="Genomic_DNA"/>
</dbReference>
<evidence type="ECO:0000313" key="4">
    <source>
        <dbReference type="EMBL" id="KAF2155067.1"/>
    </source>
</evidence>
<organism evidence="4 5">
    <name type="scientific">Myriangium duriaei CBS 260.36</name>
    <dbReference type="NCBI Taxonomy" id="1168546"/>
    <lineage>
        <taxon>Eukaryota</taxon>
        <taxon>Fungi</taxon>
        <taxon>Dikarya</taxon>
        <taxon>Ascomycota</taxon>
        <taxon>Pezizomycotina</taxon>
        <taxon>Dothideomycetes</taxon>
        <taxon>Dothideomycetidae</taxon>
        <taxon>Myriangiales</taxon>
        <taxon>Myriangiaceae</taxon>
        <taxon>Myriangium</taxon>
    </lineage>
</organism>
<feature type="region of interest" description="Disordered" evidence="1">
    <location>
        <begin position="416"/>
        <end position="447"/>
    </location>
</feature>
<comment type="caution">
    <text evidence="4">The sequence shown here is derived from an EMBL/GenBank/DDBJ whole genome shotgun (WGS) entry which is preliminary data.</text>
</comment>
<evidence type="ECO:0000256" key="1">
    <source>
        <dbReference type="SAM" id="MobiDB-lite"/>
    </source>
</evidence>
<dbReference type="GO" id="GO:0016787">
    <property type="term" value="F:hydrolase activity"/>
    <property type="evidence" value="ECO:0007669"/>
    <property type="project" value="UniProtKB-KW"/>
</dbReference>
<dbReference type="InterPro" id="IPR041524">
    <property type="entry name" value="GH131_N"/>
</dbReference>
<dbReference type="PANTHER" id="PTHR34612">
    <property type="entry name" value="GH131_N DOMAIN-CONTAINING PROTEIN"/>
    <property type="match status" value="1"/>
</dbReference>
<sequence>MRFFLTIFAALVGFVTAGTVLWDGRFNDVSTCQQLGNWSFANPVGPYQYYIHGRGPVDQYVNLSPEFKNPADTSSFKGAKLTIDNSSHWWNQPKFETQLVPNTKAPINAGKVYYHFSLKTTATNRPDPTKEHHVCFFQNRFTQLLYGARAAPGDHGSNCNLRWAINDTVHWETELIADEWHNIAYEVDFSAKTVAFYHSLGANDLALIAGPQPAPTYSNAWDFHIGVLRLANPDLSMTGATEDWYFSGIYIETGPLTHSVSGPNKLTPYPPNGTYTQSPEPTATAFDSSTTTLSVYPDSSRTDFTPSTIATKNSAVSLAALASTTTLAAYSAAGVAVSTLATINSALAARNIQEKWASTTTLAVYSANRPAFTPSTIATKNSAVDKVALDAAATPAPTTLLSVYSASGTGPSIESAATAASAQAEPCESDKPRRIHKGRPVHKEARPKGAMAMLKARVAEVMG</sequence>
<accession>A0A9P4MJ96</accession>
<feature type="chain" id="PRO_5040355458" evidence="2">
    <location>
        <begin position="18"/>
        <end position="463"/>
    </location>
</feature>
<dbReference type="Proteomes" id="UP000799439">
    <property type="component" value="Unassembled WGS sequence"/>
</dbReference>
<name>A0A9P4MJ96_9PEZI</name>
<dbReference type="Gene3D" id="2.60.120.1160">
    <property type="match status" value="1"/>
</dbReference>
<gene>
    <name evidence="4" type="ORF">K461DRAFT_266388</name>
</gene>
<proteinExistence type="predicted"/>
<feature type="signal peptide" evidence="2">
    <location>
        <begin position="1"/>
        <end position="17"/>
    </location>
</feature>
<dbReference type="AlphaFoldDB" id="A0A9P4MJ96"/>
<evidence type="ECO:0000313" key="5">
    <source>
        <dbReference type="Proteomes" id="UP000799439"/>
    </source>
</evidence>
<keyword evidence="5" id="KW-1185">Reference proteome</keyword>